<dbReference type="NCBIfam" id="NF007922">
    <property type="entry name" value="PRK10637.1"/>
    <property type="match status" value="1"/>
</dbReference>
<keyword evidence="7 15" id="KW-0560">Oxidoreductase</keyword>
<dbReference type="EC" id="1.3.1.76" evidence="15"/>
<evidence type="ECO:0000256" key="11">
    <source>
        <dbReference type="ARBA" id="ARBA00023268"/>
    </source>
</evidence>
<evidence type="ECO:0000256" key="3">
    <source>
        <dbReference type="ARBA" id="ARBA00022573"/>
    </source>
</evidence>
<comment type="pathway">
    <text evidence="14 15">Cofactor biosynthesis; adenosylcobalamin biosynthesis; precorrin-2 from uroporphyrinogen III: step 1/1.</text>
</comment>
<gene>
    <name evidence="15" type="primary">cysG</name>
    <name evidence="21" type="ORF">SAJA_11510</name>
</gene>
<dbReference type="InterPro" id="IPR012409">
    <property type="entry name" value="Sirohaem_synth"/>
</dbReference>
<dbReference type="Pfam" id="PF14824">
    <property type="entry name" value="Sirohm_synth_M"/>
    <property type="match status" value="1"/>
</dbReference>
<dbReference type="InterPro" id="IPR006367">
    <property type="entry name" value="Sirohaem_synthase_N"/>
</dbReference>
<dbReference type="Gene3D" id="3.30.950.10">
    <property type="entry name" value="Methyltransferase, Cobalt-precorrin-4 Transmethylase, Domain 2"/>
    <property type="match status" value="1"/>
</dbReference>
<evidence type="ECO:0000259" key="19">
    <source>
        <dbReference type="Pfam" id="PF10414"/>
    </source>
</evidence>
<dbReference type="InterPro" id="IPR000878">
    <property type="entry name" value="4pyrrol_Mease"/>
</dbReference>
<dbReference type="GO" id="GO:0019354">
    <property type="term" value="P:siroheme biosynthetic process"/>
    <property type="evidence" value="ECO:0007669"/>
    <property type="project" value="UniProtKB-UniRule"/>
</dbReference>
<evidence type="ECO:0000256" key="10">
    <source>
        <dbReference type="ARBA" id="ARBA00023244"/>
    </source>
</evidence>
<feature type="modified residue" description="Phosphoserine" evidence="15">
    <location>
        <position position="139"/>
    </location>
</feature>
<comment type="catalytic activity">
    <reaction evidence="15">
        <text>uroporphyrinogen III + 2 S-adenosyl-L-methionine = precorrin-2 + 2 S-adenosyl-L-homocysteine + H(+)</text>
        <dbReference type="Rhea" id="RHEA:32459"/>
        <dbReference type="ChEBI" id="CHEBI:15378"/>
        <dbReference type="ChEBI" id="CHEBI:57308"/>
        <dbReference type="ChEBI" id="CHEBI:57856"/>
        <dbReference type="ChEBI" id="CHEBI:58827"/>
        <dbReference type="ChEBI" id="CHEBI:59789"/>
        <dbReference type="EC" id="2.1.1.107"/>
    </reaction>
</comment>
<dbReference type="Pfam" id="PF10414">
    <property type="entry name" value="CysG_dimeriser"/>
    <property type="match status" value="1"/>
</dbReference>
<feature type="active site" description="Proton acceptor" evidence="15 16">
    <location>
        <position position="260"/>
    </location>
</feature>
<feature type="binding site" evidence="15">
    <location>
        <begin position="313"/>
        <end position="315"/>
    </location>
    <ligand>
        <name>S-adenosyl-L-methionine</name>
        <dbReference type="ChEBI" id="CHEBI:59789"/>
    </ligand>
</feature>
<feature type="domain" description="Siroheme synthase central" evidence="20">
    <location>
        <begin position="130"/>
        <end position="155"/>
    </location>
</feature>
<dbReference type="InterPro" id="IPR014776">
    <property type="entry name" value="4pyrrole_Mease_sub2"/>
</dbReference>
<dbReference type="NCBIfam" id="NF004790">
    <property type="entry name" value="PRK06136.1"/>
    <property type="match status" value="1"/>
</dbReference>
<dbReference type="SUPFAM" id="SSF75615">
    <property type="entry name" value="Siroheme synthase middle domains-like"/>
    <property type="match status" value="1"/>
</dbReference>
<dbReference type="PROSITE" id="PS00840">
    <property type="entry name" value="SUMT_2"/>
    <property type="match status" value="1"/>
</dbReference>
<dbReference type="GO" id="GO:0004851">
    <property type="term" value="F:uroporphyrin-III C-methyltransferase activity"/>
    <property type="evidence" value="ECO:0007669"/>
    <property type="project" value="UniProtKB-UniRule"/>
</dbReference>
<feature type="binding site" evidence="15">
    <location>
        <begin position="343"/>
        <end position="344"/>
    </location>
    <ligand>
        <name>S-adenosyl-L-methionine</name>
        <dbReference type="ChEBI" id="CHEBI:59789"/>
    </ligand>
</feature>
<dbReference type="GO" id="GO:0043115">
    <property type="term" value="F:precorrin-2 dehydrogenase activity"/>
    <property type="evidence" value="ECO:0007669"/>
    <property type="project" value="UniProtKB-UniRule"/>
</dbReference>
<dbReference type="EC" id="4.99.1.4" evidence="15"/>
<feature type="binding site" evidence="15">
    <location>
        <begin position="54"/>
        <end position="55"/>
    </location>
    <ligand>
        <name>NAD(+)</name>
        <dbReference type="ChEBI" id="CHEBI:57540"/>
    </ligand>
</feature>
<evidence type="ECO:0000256" key="15">
    <source>
        <dbReference type="HAMAP-Rule" id="MF_01646"/>
    </source>
</evidence>
<evidence type="ECO:0000256" key="14">
    <source>
        <dbReference type="ARBA" id="ARBA00060548"/>
    </source>
</evidence>
<accession>A0A423PKI1</accession>
<protein>
    <recommendedName>
        <fullName evidence="15">Siroheme synthase</fullName>
    </recommendedName>
    <domain>
        <recommendedName>
            <fullName evidence="15">Uroporphyrinogen-III C-methyltransferase</fullName>
            <shortName evidence="15">Urogen III methylase</shortName>
            <ecNumber evidence="15">2.1.1.107</ecNumber>
        </recommendedName>
        <alternativeName>
            <fullName evidence="15">SUMT</fullName>
        </alternativeName>
        <alternativeName>
            <fullName evidence="15">Uroporphyrinogen III methylase</fullName>
            <shortName evidence="15">UROM</shortName>
        </alternativeName>
    </domain>
    <domain>
        <recommendedName>
            <fullName evidence="15">Precorrin-2 dehydrogenase</fullName>
            <ecNumber evidence="15">1.3.1.76</ecNumber>
        </recommendedName>
    </domain>
    <domain>
        <recommendedName>
            <fullName evidence="15">Sirohydrochlorin ferrochelatase</fullName>
            <ecNumber evidence="15">4.99.1.4</ecNumber>
        </recommendedName>
    </domain>
</protein>
<dbReference type="Gene3D" id="3.30.160.110">
    <property type="entry name" value="Siroheme synthase, domain 2"/>
    <property type="match status" value="1"/>
</dbReference>
<dbReference type="UniPathway" id="UPA00262">
    <property type="reaction ID" value="UER00211"/>
</dbReference>
<comment type="function">
    <text evidence="15">Multifunctional enzyme that catalyzes the SAM-dependent methylations of uroporphyrinogen III at position C-2 and C-7 to form precorrin-2 via precorrin-1. Then it catalyzes the NAD-dependent ring dehydrogenation of precorrin-2 to yield sirohydrochlorin. Finally, it catalyzes the ferrochelation of sirohydrochlorin to yield siroheme.</text>
</comment>
<evidence type="ECO:0000256" key="12">
    <source>
        <dbReference type="ARBA" id="ARBA00025705"/>
    </source>
</evidence>
<dbReference type="Gene3D" id="1.10.8.210">
    <property type="entry name" value="Sirohaem synthase, dimerisation domain"/>
    <property type="match status" value="1"/>
</dbReference>
<evidence type="ECO:0000256" key="9">
    <source>
        <dbReference type="ARBA" id="ARBA00023239"/>
    </source>
</evidence>
<comment type="similarity">
    <text evidence="2 17">Belongs to the precorrin methyltransferase family.</text>
</comment>
<dbReference type="Pfam" id="PF00590">
    <property type="entry name" value="TP_methylase"/>
    <property type="match status" value="1"/>
</dbReference>
<evidence type="ECO:0000256" key="5">
    <source>
        <dbReference type="ARBA" id="ARBA00022679"/>
    </source>
</evidence>
<evidence type="ECO:0000256" key="8">
    <source>
        <dbReference type="ARBA" id="ARBA00023027"/>
    </source>
</evidence>
<dbReference type="NCBIfam" id="TIGR01469">
    <property type="entry name" value="cobA_cysG_Cterm"/>
    <property type="match status" value="1"/>
</dbReference>
<reference evidence="21 22" key="1">
    <citation type="submission" date="2013-10" db="EMBL/GenBank/DDBJ databases">
        <title>Salinisphaera japonica YTM-1 Genome Sequencing.</title>
        <authorList>
            <person name="Lai Q."/>
            <person name="Li C."/>
            <person name="Shao Z."/>
        </authorList>
    </citation>
    <scope>NUCLEOTIDE SEQUENCE [LARGE SCALE GENOMIC DNA]</scope>
    <source>
        <strain evidence="21 22">YTM-1</strain>
    </source>
</reference>
<comment type="pathway">
    <text evidence="15">Porphyrin-containing compound metabolism; siroheme biosynthesis; siroheme from sirohydrochlorin: step 1/1.</text>
</comment>
<dbReference type="UniPathway" id="UPA00148">
    <property type="reaction ID" value="UER00211"/>
</dbReference>
<dbReference type="Gene3D" id="3.40.50.720">
    <property type="entry name" value="NAD(P)-binding Rossmann-like Domain"/>
    <property type="match status" value="1"/>
</dbReference>
<feature type="binding site" evidence="15">
    <location>
        <begin position="33"/>
        <end position="34"/>
    </location>
    <ligand>
        <name>NAD(+)</name>
        <dbReference type="ChEBI" id="CHEBI:57540"/>
    </ligand>
</feature>
<feature type="binding site" evidence="15">
    <location>
        <position position="395"/>
    </location>
    <ligand>
        <name>S-adenosyl-L-methionine</name>
        <dbReference type="ChEBI" id="CHEBI:59789"/>
    </ligand>
</feature>
<comment type="caution">
    <text evidence="21">The sequence shown here is derived from an EMBL/GenBank/DDBJ whole genome shotgun (WGS) entry which is preliminary data.</text>
</comment>
<feature type="domain" description="Sirohaem synthase dimerisation" evidence="19">
    <location>
        <begin position="161"/>
        <end position="217"/>
    </location>
</feature>
<dbReference type="InterPro" id="IPR050161">
    <property type="entry name" value="Siro_Cobalamin_biosynth"/>
</dbReference>
<evidence type="ECO:0000256" key="13">
    <source>
        <dbReference type="ARBA" id="ARBA00047561"/>
    </source>
</evidence>
<comment type="similarity">
    <text evidence="15">In the N-terminal section; belongs to the precorrin-2 dehydrogenase / sirohydrochlorin ferrochelatase family.</text>
</comment>
<comment type="catalytic activity">
    <reaction evidence="15">
        <text>siroheme + 2 H(+) = sirohydrochlorin + Fe(2+)</text>
        <dbReference type="Rhea" id="RHEA:24360"/>
        <dbReference type="ChEBI" id="CHEBI:15378"/>
        <dbReference type="ChEBI" id="CHEBI:29033"/>
        <dbReference type="ChEBI" id="CHEBI:58351"/>
        <dbReference type="ChEBI" id="CHEBI:60052"/>
        <dbReference type="EC" id="4.99.1.4"/>
    </reaction>
</comment>
<dbReference type="EC" id="2.1.1.107" evidence="15"/>
<comment type="pathway">
    <text evidence="15">Cofactor biosynthesis; adenosylcobalamin biosynthesis; sirohydrochlorin from precorrin-2: step 1/1.</text>
</comment>
<dbReference type="HAMAP" id="MF_01646">
    <property type="entry name" value="Siroheme_synth"/>
    <property type="match status" value="1"/>
</dbReference>
<dbReference type="GO" id="GO:0009236">
    <property type="term" value="P:cobalamin biosynthetic process"/>
    <property type="evidence" value="ECO:0007669"/>
    <property type="project" value="UniProtKB-UniRule"/>
</dbReference>
<evidence type="ECO:0000256" key="17">
    <source>
        <dbReference type="RuleBase" id="RU003960"/>
    </source>
</evidence>
<keyword evidence="15" id="KW-0597">Phosphoprotein</keyword>
<keyword evidence="8 15" id="KW-0520">NAD</keyword>
<evidence type="ECO:0000313" key="22">
    <source>
        <dbReference type="Proteomes" id="UP000285310"/>
    </source>
</evidence>
<dbReference type="FunFam" id="3.40.1010.10:FF:000001">
    <property type="entry name" value="Siroheme synthase"/>
    <property type="match status" value="1"/>
</dbReference>
<keyword evidence="10 15" id="KW-0627">Porphyrin biosynthesis</keyword>
<comment type="similarity">
    <text evidence="15">In the C-terminal section; belongs to the precorrin methyltransferase family.</text>
</comment>
<dbReference type="Proteomes" id="UP000285310">
    <property type="component" value="Unassembled WGS sequence"/>
</dbReference>
<keyword evidence="4 15" id="KW-0489">Methyltransferase</keyword>
<dbReference type="Gene3D" id="3.40.1010.10">
    <property type="entry name" value="Cobalt-precorrin-4 Transmethylase, Domain 1"/>
    <property type="match status" value="1"/>
</dbReference>
<dbReference type="InterPro" id="IPR036291">
    <property type="entry name" value="NAD(P)-bd_dom_sf"/>
</dbReference>
<proteinExistence type="inferred from homology"/>
<feature type="region of interest" description="Precorrin-2 dehydrogenase / sirohydrochlorin ferrochelatase" evidence="15">
    <location>
        <begin position="1"/>
        <end position="213"/>
    </location>
</feature>
<evidence type="ECO:0000256" key="2">
    <source>
        <dbReference type="ARBA" id="ARBA00005879"/>
    </source>
</evidence>
<evidence type="ECO:0000259" key="18">
    <source>
        <dbReference type="Pfam" id="PF00590"/>
    </source>
</evidence>
<dbReference type="FunFam" id="3.30.950.10:FF:000001">
    <property type="entry name" value="Siroheme synthase"/>
    <property type="match status" value="1"/>
</dbReference>
<comment type="pathway">
    <text evidence="1 15">Porphyrin-containing compound metabolism; siroheme biosynthesis; sirohydrochlorin from precorrin-2: step 1/1.</text>
</comment>
<feature type="domain" description="Tetrapyrrole methylase" evidence="18">
    <location>
        <begin position="230"/>
        <end position="439"/>
    </location>
</feature>
<feature type="binding site" evidence="15">
    <location>
        <position position="237"/>
    </location>
    <ligand>
        <name>S-adenosyl-L-methionine</name>
        <dbReference type="ChEBI" id="CHEBI:59789"/>
    </ligand>
</feature>
<dbReference type="InterPro" id="IPR035996">
    <property type="entry name" value="4pyrrol_Methylase_sf"/>
</dbReference>
<feature type="active site" description="Proton donor" evidence="15 16">
    <location>
        <position position="282"/>
    </location>
</feature>
<dbReference type="AlphaFoldDB" id="A0A423PKI1"/>
<feature type="region of interest" description="Uroporphyrinogen-III C-methyltransferase" evidence="15">
    <location>
        <begin position="228"/>
        <end position="473"/>
    </location>
</feature>
<evidence type="ECO:0000256" key="6">
    <source>
        <dbReference type="ARBA" id="ARBA00022691"/>
    </source>
</evidence>
<feature type="binding site" evidence="15">
    <location>
        <position position="424"/>
    </location>
    <ligand>
        <name>S-adenosyl-L-methionine</name>
        <dbReference type="ChEBI" id="CHEBI:59789"/>
    </ligand>
</feature>
<feature type="binding site" evidence="15">
    <location>
        <position position="318"/>
    </location>
    <ligand>
        <name>S-adenosyl-L-methionine</name>
        <dbReference type="ChEBI" id="CHEBI:59789"/>
    </ligand>
</feature>
<evidence type="ECO:0000259" key="20">
    <source>
        <dbReference type="Pfam" id="PF14824"/>
    </source>
</evidence>
<keyword evidence="11 15" id="KW-0511">Multifunctional enzyme</keyword>
<keyword evidence="5 15" id="KW-0808">Transferase</keyword>
<dbReference type="SUPFAM" id="SSF51735">
    <property type="entry name" value="NAD(P)-binding Rossmann-fold domains"/>
    <property type="match status" value="1"/>
</dbReference>
<sequence length="473" mass="51598">MTDDSDNAPFEAAAYPITLRLAGRSVLVAGGGRIAARRVERLLKTGARVVVIAPDVLPVLVEAGEAGALVWHCRDVREADVAGMQLVFAATDNRSVNDQLARAARRQGIWVQRADDAEDSDFFVPALVERGPLQIAISSAAAAPSLTRRIRAHIETLTPRAYGELASLARRFRDDVRARIPRQKRAAFWDEIFEGPIAEQVFAGRYDDAVHALDQRLHDTDGAHAARGEVYLVGSGPGDPDLLTFRALRLMQRADVVLYDSLLSPDILALVSPEAERMHVGKRAERHTLPQERINTLMVELAQQGRRVLRLKGGDPFVFGRGGEEITRLAEAGIDFQIVPGITAANGCAAYAGIPLTHRDHAQSVIFVTGHLQAGELKLGWAELARPGQTVVFFMGRRNLTLICDRLREHGLTDDWPAAMIIDGTTARQTIIAGTLADLPERVAADSAKGPALLIVGEVVRLHETLGWFRPHS</sequence>
<evidence type="ECO:0000256" key="4">
    <source>
        <dbReference type="ARBA" id="ARBA00022603"/>
    </source>
</evidence>
<dbReference type="InterPro" id="IPR006366">
    <property type="entry name" value="CobA/CysG_C"/>
</dbReference>
<dbReference type="EMBL" id="AYKG01000037">
    <property type="protein sequence ID" value="ROO26120.1"/>
    <property type="molecule type" value="Genomic_DNA"/>
</dbReference>
<dbReference type="NCBIfam" id="TIGR01470">
    <property type="entry name" value="cysG_Nterm"/>
    <property type="match status" value="1"/>
</dbReference>
<dbReference type="OrthoDB" id="9815856at2"/>
<comment type="catalytic activity">
    <reaction evidence="13 15">
        <text>precorrin-2 + NAD(+) = sirohydrochlorin + NADH + 2 H(+)</text>
        <dbReference type="Rhea" id="RHEA:15613"/>
        <dbReference type="ChEBI" id="CHEBI:15378"/>
        <dbReference type="ChEBI" id="CHEBI:57540"/>
        <dbReference type="ChEBI" id="CHEBI:57945"/>
        <dbReference type="ChEBI" id="CHEBI:58351"/>
        <dbReference type="ChEBI" id="CHEBI:58827"/>
        <dbReference type="EC" id="1.3.1.76"/>
    </reaction>
</comment>
<evidence type="ECO:0000256" key="1">
    <source>
        <dbReference type="ARBA" id="ARBA00005010"/>
    </source>
</evidence>
<dbReference type="CDD" id="cd11642">
    <property type="entry name" value="SUMT"/>
    <property type="match status" value="1"/>
</dbReference>
<dbReference type="InterPro" id="IPR003043">
    <property type="entry name" value="Uropor_MeTrfase_CS"/>
</dbReference>
<comment type="pathway">
    <text evidence="12 15">Porphyrin-containing compound metabolism; siroheme biosynthesis; precorrin-2 from uroporphyrinogen III: step 1/1.</text>
</comment>
<name>A0A423PKI1_9GAMM</name>
<dbReference type="Pfam" id="PF13241">
    <property type="entry name" value="NAD_binding_7"/>
    <property type="match status" value="1"/>
</dbReference>
<evidence type="ECO:0000313" key="21">
    <source>
        <dbReference type="EMBL" id="ROO26120.1"/>
    </source>
</evidence>
<dbReference type="GO" id="GO:0051287">
    <property type="term" value="F:NAD binding"/>
    <property type="evidence" value="ECO:0007669"/>
    <property type="project" value="InterPro"/>
</dbReference>
<dbReference type="PANTHER" id="PTHR45790:SF1">
    <property type="entry name" value="SIROHEME SYNTHASE"/>
    <property type="match status" value="1"/>
</dbReference>
<dbReference type="FunCoup" id="A0A423PKI1">
    <property type="interactions" value="256"/>
</dbReference>
<dbReference type="InParanoid" id="A0A423PKI1"/>
<dbReference type="GO" id="GO:0051266">
    <property type="term" value="F:sirohydrochlorin ferrochelatase activity"/>
    <property type="evidence" value="ECO:0007669"/>
    <property type="project" value="UniProtKB-EC"/>
</dbReference>
<dbReference type="GO" id="GO:0032259">
    <property type="term" value="P:methylation"/>
    <property type="evidence" value="ECO:0007669"/>
    <property type="project" value="UniProtKB-KW"/>
</dbReference>
<dbReference type="RefSeq" id="WP_123658785.1">
    <property type="nucleotide sequence ID" value="NZ_AYKG01000037.1"/>
</dbReference>
<dbReference type="PANTHER" id="PTHR45790">
    <property type="entry name" value="SIROHEME SYNTHASE-RELATED"/>
    <property type="match status" value="1"/>
</dbReference>
<organism evidence="21 22">
    <name type="scientific">Salinisphaera japonica YTM-1</name>
    <dbReference type="NCBI Taxonomy" id="1209778"/>
    <lineage>
        <taxon>Bacteria</taxon>
        <taxon>Pseudomonadati</taxon>
        <taxon>Pseudomonadota</taxon>
        <taxon>Gammaproteobacteria</taxon>
        <taxon>Salinisphaerales</taxon>
        <taxon>Salinisphaeraceae</taxon>
        <taxon>Salinisphaera</taxon>
    </lineage>
</organism>
<dbReference type="InterPro" id="IPR028281">
    <property type="entry name" value="Sirohaem_synthase_central"/>
</dbReference>
<dbReference type="InterPro" id="IPR037115">
    <property type="entry name" value="Sirohaem_synt_dimer_dom_sf"/>
</dbReference>
<dbReference type="SUPFAM" id="SSF53790">
    <property type="entry name" value="Tetrapyrrole methylase"/>
    <property type="match status" value="1"/>
</dbReference>
<keyword evidence="3 15" id="KW-0169">Cobalamin biosynthesis</keyword>
<keyword evidence="9 15" id="KW-0456">Lyase</keyword>
<keyword evidence="22" id="KW-1185">Reference proteome</keyword>
<evidence type="ECO:0000256" key="16">
    <source>
        <dbReference type="PIRSR" id="PIRSR036426-1"/>
    </source>
</evidence>
<keyword evidence="6 15" id="KW-0949">S-adenosyl-L-methionine</keyword>
<dbReference type="InterPro" id="IPR019478">
    <property type="entry name" value="Sirohaem_synthase_dimer_dom"/>
</dbReference>
<dbReference type="PIRSF" id="PIRSF036426">
    <property type="entry name" value="Sirohaem_synth"/>
    <property type="match status" value="1"/>
</dbReference>
<dbReference type="InterPro" id="IPR014777">
    <property type="entry name" value="4pyrrole_Mease_sub1"/>
</dbReference>
<evidence type="ECO:0000256" key="7">
    <source>
        <dbReference type="ARBA" id="ARBA00023002"/>
    </source>
</evidence>